<keyword evidence="1" id="KW-1133">Transmembrane helix</keyword>
<keyword evidence="1" id="KW-0472">Membrane</keyword>
<evidence type="ECO:0000313" key="3">
    <source>
        <dbReference type="Proteomes" id="UP001151081"/>
    </source>
</evidence>
<dbReference type="Proteomes" id="UP001151081">
    <property type="component" value="Unassembled WGS sequence"/>
</dbReference>
<name>A0A9X3XEL3_9BACT</name>
<evidence type="ECO:0000256" key="1">
    <source>
        <dbReference type="SAM" id="Phobius"/>
    </source>
</evidence>
<keyword evidence="1" id="KW-0812">Transmembrane</keyword>
<keyword evidence="3" id="KW-1185">Reference proteome</keyword>
<gene>
    <name evidence="2" type="ORF">KEG57_39780</name>
</gene>
<dbReference type="RefSeq" id="WP_272459482.1">
    <property type="nucleotide sequence ID" value="NZ_JAGTJJ010000042.1"/>
</dbReference>
<dbReference type="AlphaFoldDB" id="A0A9X3XEL3"/>
<comment type="caution">
    <text evidence="2">The sequence shown here is derived from an EMBL/GenBank/DDBJ whole genome shotgun (WGS) entry which is preliminary data.</text>
</comment>
<proteinExistence type="predicted"/>
<feature type="transmembrane region" description="Helical" evidence="1">
    <location>
        <begin position="214"/>
        <end position="237"/>
    </location>
</feature>
<accession>A0A9X3XEL3</accession>
<protein>
    <submittedName>
        <fullName evidence="2">Uncharacterized protein</fullName>
    </submittedName>
</protein>
<reference evidence="2 3" key="1">
    <citation type="submission" date="2021-04" db="EMBL/GenBank/DDBJ databases">
        <title>Genome analysis of Polyangium sp.</title>
        <authorList>
            <person name="Li Y."/>
            <person name="Wang J."/>
        </authorList>
    </citation>
    <scope>NUCLEOTIDE SEQUENCE [LARGE SCALE GENOMIC DNA]</scope>
    <source>
        <strain evidence="2 3">SDU14</strain>
    </source>
</reference>
<sequence length="239" mass="25348">MIVTLLGAGLLVAGSALIFRAREGAALVLEVWRRPTKKIAEIEPGVVELAGTIAAAEEPIDGLSRKGCVAVRTTLRGFSGDGKRRQRLGERSVLRASRAALRDTSGTCVVDLGDAEVVGDEWVSPAVRVEEALSSWPPWARDLVPPGATHVEVEEAVVPEGADVMITAATRKQERVDGFYRDARARWELGGSEEMRSLVTVGGQAQLFRRTGGAVAFAVVCGLVLVVQGIATILAGIQL</sequence>
<evidence type="ECO:0000313" key="2">
    <source>
        <dbReference type="EMBL" id="MDC3986681.1"/>
    </source>
</evidence>
<organism evidence="2 3">
    <name type="scientific">Polyangium jinanense</name>
    <dbReference type="NCBI Taxonomy" id="2829994"/>
    <lineage>
        <taxon>Bacteria</taxon>
        <taxon>Pseudomonadati</taxon>
        <taxon>Myxococcota</taxon>
        <taxon>Polyangia</taxon>
        <taxon>Polyangiales</taxon>
        <taxon>Polyangiaceae</taxon>
        <taxon>Polyangium</taxon>
    </lineage>
</organism>
<dbReference type="EMBL" id="JAGTJJ010000042">
    <property type="protein sequence ID" value="MDC3986681.1"/>
    <property type="molecule type" value="Genomic_DNA"/>
</dbReference>